<dbReference type="InterPro" id="IPR000073">
    <property type="entry name" value="AB_hydrolase_1"/>
</dbReference>
<reference evidence="3 4" key="1">
    <citation type="submission" date="2022-03" db="EMBL/GenBank/DDBJ databases">
        <title>Complete genome analysis of Roseomonas KG 17.1 : a prolific producer of plant growth promoters.</title>
        <authorList>
            <person name="Saadouli I."/>
            <person name="Najjari A."/>
            <person name="Mosbah A."/>
            <person name="Ouzari H.I."/>
        </authorList>
    </citation>
    <scope>NUCLEOTIDE SEQUENCE [LARGE SCALE GENOMIC DNA]</scope>
    <source>
        <strain evidence="3 4">KG17-1</strain>
    </source>
</reference>
<dbReference type="PRINTS" id="PR00111">
    <property type="entry name" value="ABHYDROLASE"/>
</dbReference>
<dbReference type="Pfam" id="PF12697">
    <property type="entry name" value="Abhydrolase_6"/>
    <property type="match status" value="1"/>
</dbReference>
<dbReference type="PRINTS" id="PR00412">
    <property type="entry name" value="EPOXHYDRLASE"/>
</dbReference>
<dbReference type="PANTHER" id="PTHR43798:SF31">
    <property type="entry name" value="AB HYDROLASE SUPERFAMILY PROTEIN YCLE"/>
    <property type="match status" value="1"/>
</dbReference>
<dbReference type="InterPro" id="IPR029058">
    <property type="entry name" value="AB_hydrolase_fold"/>
</dbReference>
<dbReference type="SUPFAM" id="SSF53474">
    <property type="entry name" value="alpha/beta-Hydrolases"/>
    <property type="match status" value="1"/>
</dbReference>
<name>A0ABS9WBP6_9PROT</name>
<keyword evidence="1 3" id="KW-0378">Hydrolase</keyword>
<evidence type="ECO:0000256" key="1">
    <source>
        <dbReference type="ARBA" id="ARBA00022801"/>
    </source>
</evidence>
<evidence type="ECO:0000313" key="4">
    <source>
        <dbReference type="Proteomes" id="UP001201985"/>
    </source>
</evidence>
<dbReference type="EMBL" id="JALBUU010000125">
    <property type="protein sequence ID" value="MCI0756643.1"/>
    <property type="molecule type" value="Genomic_DNA"/>
</dbReference>
<comment type="caution">
    <text evidence="3">The sequence shown here is derived from an EMBL/GenBank/DDBJ whole genome shotgun (WGS) entry which is preliminary data.</text>
</comment>
<dbReference type="GO" id="GO:0016787">
    <property type="term" value="F:hydrolase activity"/>
    <property type="evidence" value="ECO:0007669"/>
    <property type="project" value="UniProtKB-KW"/>
</dbReference>
<dbReference type="InterPro" id="IPR000639">
    <property type="entry name" value="Epox_hydrolase-like"/>
</dbReference>
<feature type="domain" description="AB hydrolase-1" evidence="2">
    <location>
        <begin position="16"/>
        <end position="245"/>
    </location>
</feature>
<evidence type="ECO:0000259" key="2">
    <source>
        <dbReference type="Pfam" id="PF12697"/>
    </source>
</evidence>
<dbReference type="Gene3D" id="3.40.50.1820">
    <property type="entry name" value="alpha/beta hydrolase"/>
    <property type="match status" value="1"/>
</dbReference>
<gene>
    <name evidence="3" type="ORF">MON41_23690</name>
</gene>
<sequence length="255" mass="27008">MDRTSVTTVFALHFLGGSAREWEAVAERLPPNLRLMALDLPGFGDATGSGGHDVAAMADHVAGQIRAQAPRRWMLAGHSMGAKVAAAIARRAEDGAPGLSGLAGLVTLAGSPPSPEPMAEERRRRMLGWFAGPAEQSRAEAEGFIDANTASRLPDPLRELAVEDVLRADRAAWMAWLERGSREDWSRRIGLLNTPALVLAGEADSDLGPDAQRRLMAPYFNAAKLATVPGAAHLLPLEAPDAVAELIGGFARRAG</sequence>
<dbReference type="RefSeq" id="WP_120007328.1">
    <property type="nucleotide sequence ID" value="NZ_JALBUU010000125.1"/>
</dbReference>
<keyword evidence="4" id="KW-1185">Reference proteome</keyword>
<protein>
    <submittedName>
        <fullName evidence="3">Alpha/beta hydrolase</fullName>
    </submittedName>
</protein>
<proteinExistence type="predicted"/>
<organism evidence="3 4">
    <name type="scientific">Teichococcus vastitatis</name>
    <dbReference type="NCBI Taxonomy" id="2307076"/>
    <lineage>
        <taxon>Bacteria</taxon>
        <taxon>Pseudomonadati</taxon>
        <taxon>Pseudomonadota</taxon>
        <taxon>Alphaproteobacteria</taxon>
        <taxon>Acetobacterales</taxon>
        <taxon>Roseomonadaceae</taxon>
        <taxon>Roseomonas</taxon>
    </lineage>
</organism>
<dbReference type="PANTHER" id="PTHR43798">
    <property type="entry name" value="MONOACYLGLYCEROL LIPASE"/>
    <property type="match status" value="1"/>
</dbReference>
<evidence type="ECO:0000313" key="3">
    <source>
        <dbReference type="EMBL" id="MCI0756643.1"/>
    </source>
</evidence>
<accession>A0ABS9WBP6</accession>
<dbReference type="InterPro" id="IPR050266">
    <property type="entry name" value="AB_hydrolase_sf"/>
</dbReference>
<dbReference type="Proteomes" id="UP001201985">
    <property type="component" value="Unassembled WGS sequence"/>
</dbReference>